<dbReference type="AlphaFoldDB" id="A0AAD7VYA6"/>
<dbReference type="EMBL" id="JAINUG010000989">
    <property type="protein sequence ID" value="KAJ8358421.1"/>
    <property type="molecule type" value="Genomic_DNA"/>
</dbReference>
<evidence type="ECO:0000313" key="1">
    <source>
        <dbReference type="EMBL" id="KAJ8358421.1"/>
    </source>
</evidence>
<name>A0AAD7VYA6_9TELE</name>
<sequence length="113" mass="12885">MSKEVRILLKDRNTAFRSGDRALYSAARANLKRGIRDAKAAYKRKIGDHFTNNDPRWVWQGIQHITNYKSSNRTAVNGELNCFFARFEVKAVVSDTTPPPASNSYILTVQEHD</sequence>
<protein>
    <submittedName>
        <fullName evidence="1">Uncharacterized protein</fullName>
    </submittedName>
</protein>
<dbReference type="PANTHER" id="PTHR47510:SF3">
    <property type="entry name" value="ENDO_EXONUCLEASE_PHOSPHATASE DOMAIN-CONTAINING PROTEIN"/>
    <property type="match status" value="1"/>
</dbReference>
<feature type="non-terminal residue" evidence="1">
    <location>
        <position position="113"/>
    </location>
</feature>
<proteinExistence type="predicted"/>
<reference evidence="1" key="1">
    <citation type="journal article" date="2023" name="Science">
        <title>Genome structures resolve the early diversification of teleost fishes.</title>
        <authorList>
            <person name="Parey E."/>
            <person name="Louis A."/>
            <person name="Montfort J."/>
            <person name="Bouchez O."/>
            <person name="Roques C."/>
            <person name="Iampietro C."/>
            <person name="Lluch J."/>
            <person name="Castinel A."/>
            <person name="Donnadieu C."/>
            <person name="Desvignes T."/>
            <person name="Floi Bucao C."/>
            <person name="Jouanno E."/>
            <person name="Wen M."/>
            <person name="Mejri S."/>
            <person name="Dirks R."/>
            <person name="Jansen H."/>
            <person name="Henkel C."/>
            <person name="Chen W.J."/>
            <person name="Zahm M."/>
            <person name="Cabau C."/>
            <person name="Klopp C."/>
            <person name="Thompson A.W."/>
            <person name="Robinson-Rechavi M."/>
            <person name="Braasch I."/>
            <person name="Lecointre G."/>
            <person name="Bobe J."/>
            <person name="Postlethwait J.H."/>
            <person name="Berthelot C."/>
            <person name="Roest Crollius H."/>
            <person name="Guiguen Y."/>
        </authorList>
    </citation>
    <scope>NUCLEOTIDE SEQUENCE</scope>
    <source>
        <strain evidence="1">NC1722</strain>
    </source>
</reference>
<evidence type="ECO:0000313" key="2">
    <source>
        <dbReference type="Proteomes" id="UP001221898"/>
    </source>
</evidence>
<dbReference type="Proteomes" id="UP001221898">
    <property type="component" value="Unassembled WGS sequence"/>
</dbReference>
<gene>
    <name evidence="1" type="ORF">AAFF_G00440060</name>
</gene>
<dbReference type="PANTHER" id="PTHR47510">
    <property type="entry name" value="REVERSE TRANSCRIPTASE DOMAIN-CONTAINING PROTEIN"/>
    <property type="match status" value="1"/>
</dbReference>
<accession>A0AAD7VYA6</accession>
<keyword evidence="2" id="KW-1185">Reference proteome</keyword>
<comment type="caution">
    <text evidence="1">The sequence shown here is derived from an EMBL/GenBank/DDBJ whole genome shotgun (WGS) entry which is preliminary data.</text>
</comment>
<organism evidence="1 2">
    <name type="scientific">Aldrovandia affinis</name>
    <dbReference type="NCBI Taxonomy" id="143900"/>
    <lineage>
        <taxon>Eukaryota</taxon>
        <taxon>Metazoa</taxon>
        <taxon>Chordata</taxon>
        <taxon>Craniata</taxon>
        <taxon>Vertebrata</taxon>
        <taxon>Euteleostomi</taxon>
        <taxon>Actinopterygii</taxon>
        <taxon>Neopterygii</taxon>
        <taxon>Teleostei</taxon>
        <taxon>Notacanthiformes</taxon>
        <taxon>Halosauridae</taxon>
        <taxon>Aldrovandia</taxon>
    </lineage>
</organism>